<evidence type="ECO:0000256" key="3">
    <source>
        <dbReference type="ARBA" id="ARBA00022491"/>
    </source>
</evidence>
<evidence type="ECO:0000259" key="8">
    <source>
        <dbReference type="Pfam" id="PF05848"/>
    </source>
</evidence>
<comment type="similarity">
    <text evidence="1 7">Belongs to the CtsR family.</text>
</comment>
<dbReference type="GO" id="GO:0006355">
    <property type="term" value="P:regulation of DNA-templated transcription"/>
    <property type="evidence" value="ECO:0007669"/>
    <property type="project" value="UniProtKB-UniRule"/>
</dbReference>
<keyword evidence="5 7" id="KW-0238">DNA-binding</keyword>
<evidence type="ECO:0000256" key="7">
    <source>
        <dbReference type="PIRNR" id="PIRNR010607"/>
    </source>
</evidence>
<dbReference type="InterPro" id="IPR041902">
    <property type="entry name" value="CtsR_N_sf"/>
</dbReference>
<dbReference type="EMBL" id="CP000924">
    <property type="protein sequence ID" value="ABY94008.1"/>
    <property type="molecule type" value="Genomic_DNA"/>
</dbReference>
<name>B0KCG5_THEP3</name>
<evidence type="ECO:0000256" key="5">
    <source>
        <dbReference type="ARBA" id="ARBA00023125"/>
    </source>
</evidence>
<evidence type="ECO:0000313" key="10">
    <source>
        <dbReference type="EMBL" id="ABY94008.1"/>
    </source>
</evidence>
<dbReference type="InterPro" id="IPR040465">
    <property type="entry name" value="CtsR_N"/>
</dbReference>
<dbReference type="Gene3D" id="1.10.1200.150">
    <property type="entry name" value="Transcriptional regulator CtsR, C-terminal domain"/>
    <property type="match status" value="1"/>
</dbReference>
<dbReference type="InterPro" id="IPR041473">
    <property type="entry name" value="CtsR_C"/>
</dbReference>
<dbReference type="AlphaFoldDB" id="B0KCG5"/>
<reference evidence="11" key="1">
    <citation type="submission" date="2008-01" db="EMBL/GenBank/DDBJ databases">
        <title>Complete sequence of Thermoanaerobacter pseudethanolicus 39E.</title>
        <authorList>
            <person name="Copeland A."/>
            <person name="Lucas S."/>
            <person name="Lapidus A."/>
            <person name="Barry K."/>
            <person name="Glavina del Rio T."/>
            <person name="Dalin E."/>
            <person name="Tice H."/>
            <person name="Pitluck S."/>
            <person name="Bruce D."/>
            <person name="Goodwin L."/>
            <person name="Saunders E."/>
            <person name="Brettin T."/>
            <person name="Detter J.C."/>
            <person name="Han C."/>
            <person name="Schmutz J."/>
            <person name="Larimer F."/>
            <person name="Land M."/>
            <person name="Hauser L."/>
            <person name="Kyrpides N."/>
            <person name="Lykidis A."/>
            <person name="Hemme C."/>
            <person name="Fields M.W."/>
            <person name="He Z."/>
            <person name="Zhou J."/>
            <person name="Richardson P."/>
        </authorList>
    </citation>
    <scope>NUCLEOTIDE SEQUENCE [LARGE SCALE GENOMIC DNA]</scope>
    <source>
        <strain evidence="11">ATCC 33223 / DSM 2355 / 39E</strain>
    </source>
</reference>
<sequence length="173" mass="20022">MQKYIRRSKKVKVKVRDVVMAMARLSDLIENFIKELMEEAGKHYVEIQRNELANVFNCAPSQINYVLETRFTIDRGYIIESKRGGGGYIKIYKTSISNNWINKIIENIGDNISESKARYYIDALLDHNIITSREAALMKAVVNDKILSFSQEDKNMLRALLLKAMLMEIARNK</sequence>
<keyword evidence="11" id="KW-1185">Reference proteome</keyword>
<feature type="domain" description="CtsR N-terminal HTH" evidence="8">
    <location>
        <begin position="24"/>
        <end position="93"/>
    </location>
</feature>
<dbReference type="GO" id="GO:0003677">
    <property type="term" value="F:DNA binding"/>
    <property type="evidence" value="ECO:0007669"/>
    <property type="project" value="UniProtKB-UniRule"/>
</dbReference>
<keyword evidence="3 7" id="KW-0678">Repressor</keyword>
<dbReference type="InterPro" id="IPR008463">
    <property type="entry name" value="CtsR"/>
</dbReference>
<evidence type="ECO:0000256" key="4">
    <source>
        <dbReference type="ARBA" id="ARBA00023015"/>
    </source>
</evidence>
<protein>
    <recommendedName>
        <fullName evidence="2 7">Transcriptional regulator CtsR</fullName>
    </recommendedName>
</protein>
<evidence type="ECO:0000256" key="1">
    <source>
        <dbReference type="ARBA" id="ARBA00010189"/>
    </source>
</evidence>
<dbReference type="STRING" id="340099.Teth39_0339"/>
<dbReference type="PIRSF" id="PIRSF010607">
    <property type="entry name" value="Txn_repr_CtsR"/>
    <property type="match status" value="1"/>
</dbReference>
<dbReference type="Proteomes" id="UP000002156">
    <property type="component" value="Chromosome"/>
</dbReference>
<dbReference type="HOGENOM" id="CLU_118139_0_0_9"/>
<evidence type="ECO:0000256" key="6">
    <source>
        <dbReference type="ARBA" id="ARBA00023163"/>
    </source>
</evidence>
<organism evidence="10 11">
    <name type="scientific">Thermoanaerobacter pseudethanolicus (strain ATCC 33223 / 39E)</name>
    <name type="common">Clostridium thermohydrosulfuricum</name>
    <dbReference type="NCBI Taxonomy" id="340099"/>
    <lineage>
        <taxon>Bacteria</taxon>
        <taxon>Bacillati</taxon>
        <taxon>Bacillota</taxon>
        <taxon>Clostridia</taxon>
        <taxon>Thermoanaerobacterales</taxon>
        <taxon>Thermoanaerobacteraceae</taxon>
        <taxon>Thermoanaerobacter</taxon>
    </lineage>
</organism>
<accession>B0KCG5</accession>
<dbReference type="Pfam" id="PF05848">
    <property type="entry name" value="CtsR"/>
    <property type="match status" value="1"/>
</dbReference>
<evidence type="ECO:0000313" key="11">
    <source>
        <dbReference type="Proteomes" id="UP000002156"/>
    </source>
</evidence>
<evidence type="ECO:0000256" key="2">
    <source>
        <dbReference type="ARBA" id="ARBA00014129"/>
    </source>
</evidence>
<dbReference type="KEGG" id="tpd:Teth39_0339"/>
<dbReference type="Gene3D" id="3.30.56.130">
    <property type="entry name" value="Transcriptional regulator CtsR, winged HTH domain"/>
    <property type="match status" value="1"/>
</dbReference>
<keyword evidence="6 7" id="KW-0804">Transcription</keyword>
<evidence type="ECO:0000259" key="9">
    <source>
        <dbReference type="Pfam" id="PF17727"/>
    </source>
</evidence>
<keyword evidence="4 7" id="KW-0805">Transcription regulation</keyword>
<gene>
    <name evidence="10" type="ordered locus">Teth39_0339</name>
</gene>
<dbReference type="InterPro" id="IPR041908">
    <property type="entry name" value="CtsR_C_sf"/>
</dbReference>
<dbReference type="Pfam" id="PF17727">
    <property type="entry name" value="CtsR_C"/>
    <property type="match status" value="1"/>
</dbReference>
<feature type="domain" description="CtsR C-terminal dimerization" evidence="9">
    <location>
        <begin position="99"/>
        <end position="167"/>
    </location>
</feature>
<proteinExistence type="inferred from homology"/>
<dbReference type="eggNOG" id="COG4463">
    <property type="taxonomic scope" value="Bacteria"/>
</dbReference>